<reference evidence="6 7" key="1">
    <citation type="submission" date="2016-10" db="EMBL/GenBank/DDBJ databases">
        <title>Rodentibacter gen. nov. and new species.</title>
        <authorList>
            <person name="Christensen H."/>
        </authorList>
    </citation>
    <scope>NUCLEOTIDE SEQUENCE [LARGE SCALE GENOMIC DNA]</scope>
    <source>
        <strain evidence="6 7">CCUG17206</strain>
    </source>
</reference>
<keyword evidence="3" id="KW-0812">Transmembrane</keyword>
<feature type="region of interest" description="Disordered" evidence="2">
    <location>
        <begin position="195"/>
        <end position="221"/>
    </location>
</feature>
<proteinExistence type="predicted"/>
<evidence type="ECO:0000259" key="4">
    <source>
        <dbReference type="Pfam" id="PF06812"/>
    </source>
</evidence>
<evidence type="ECO:0000259" key="5">
    <source>
        <dbReference type="Pfam" id="PF12486"/>
    </source>
</evidence>
<dbReference type="PANTHER" id="PTHR37024">
    <property type="entry name" value="TYPE VI SECRETION SYSTEM DUF2094 AND IMPA-RELATED DOMAIN PROTEIN"/>
    <property type="match status" value="1"/>
</dbReference>
<dbReference type="Proteomes" id="UP000189433">
    <property type="component" value="Unassembled WGS sequence"/>
</dbReference>
<evidence type="ECO:0008006" key="8">
    <source>
        <dbReference type="Google" id="ProtNLM"/>
    </source>
</evidence>
<feature type="compositionally biased region" description="Polar residues" evidence="2">
    <location>
        <begin position="195"/>
        <end position="207"/>
    </location>
</feature>
<evidence type="ECO:0000256" key="1">
    <source>
        <dbReference type="SAM" id="Coils"/>
    </source>
</evidence>
<evidence type="ECO:0000313" key="6">
    <source>
        <dbReference type="EMBL" id="OOF38799.1"/>
    </source>
</evidence>
<organism evidence="6 7">
    <name type="scientific">Rodentibacter rarus</name>
    <dbReference type="NCBI Taxonomy" id="1908260"/>
    <lineage>
        <taxon>Bacteria</taxon>
        <taxon>Pseudomonadati</taxon>
        <taxon>Pseudomonadota</taxon>
        <taxon>Gammaproteobacteria</taxon>
        <taxon>Pasteurellales</taxon>
        <taxon>Pasteurellaceae</taxon>
        <taxon>Rodentibacter</taxon>
    </lineage>
</organism>
<evidence type="ECO:0000256" key="2">
    <source>
        <dbReference type="SAM" id="MobiDB-lite"/>
    </source>
</evidence>
<dbReference type="Pfam" id="PF06812">
    <property type="entry name" value="ImpA_N"/>
    <property type="match status" value="1"/>
</dbReference>
<keyword evidence="3" id="KW-1133">Transmembrane helix</keyword>
<dbReference type="PANTHER" id="PTHR37024:SF5">
    <property type="entry name" value="IMPA N-TERMINAL DOMAIN-CONTAINING PROTEIN"/>
    <property type="match status" value="1"/>
</dbReference>
<gene>
    <name evidence="6" type="ORF">BKK50_11300</name>
</gene>
<evidence type="ECO:0000313" key="7">
    <source>
        <dbReference type="Proteomes" id="UP000189433"/>
    </source>
</evidence>
<protein>
    <recommendedName>
        <fullName evidence="8">ImpA N-terminal domain-containing protein</fullName>
    </recommendedName>
</protein>
<comment type="caution">
    <text evidence="6">The sequence shown here is derived from an EMBL/GenBank/DDBJ whole genome shotgun (WGS) entry which is preliminary data.</text>
</comment>
<dbReference type="InterPro" id="IPR010657">
    <property type="entry name" value="ImpA_N"/>
</dbReference>
<accession>A0A1V3IE41</accession>
<dbReference type="InterPro" id="IPR021069">
    <property type="entry name" value="ImpA_C"/>
</dbReference>
<dbReference type="AlphaFoldDB" id="A0A1V3IE41"/>
<keyword evidence="1" id="KW-0175">Coiled coil</keyword>
<feature type="domain" description="ImpA N-terminal" evidence="4">
    <location>
        <begin position="22"/>
        <end position="117"/>
    </location>
</feature>
<dbReference type="STRING" id="1908260.BKK50_11300"/>
<feature type="domain" description="ImpA C-terminal" evidence="5">
    <location>
        <begin position="312"/>
        <end position="415"/>
    </location>
</feature>
<dbReference type="Pfam" id="PF12486">
    <property type="entry name" value="VasL"/>
    <property type="match status" value="1"/>
</dbReference>
<sequence>LVQPLLLNNLEYKMRLATSPSNLNEFIQIKEQINYLSRPDKQTDWKIVEKLSAQLLSENGIDLQTFVYFTVARYQLSSNFTQVIKDIENIAIALISYWDDLWPLTVSNRITILNWLNRQIADNIKLQVQTHQTIKDLYCLGNALTLIVEEIKKHSDLPTNLNNLLILVNEQIDKRVTSQYDKNIEKVEPIITTSLPKPSLKPTQQTEIKTDNPPLKMETTPPIFNESPSIISAQKEEGKPIKKDDIPVKTIRKTRLTSLFFLIFGLILGGSATYFYVAKYQQAPQIRDELTKILSSPTYLLERGKIYVNRSNEQAVKTEWYDKIGYYENIGKTLIESSKLKQQIQTLQEELLQAEKSRQGLTISYLKTALYEMEKELDSRPSLEQTLHIYANNPQDWEQKQRINKHFLSLLAYYAYLNDIENRKE</sequence>
<feature type="transmembrane region" description="Helical" evidence="3">
    <location>
        <begin position="259"/>
        <end position="277"/>
    </location>
</feature>
<evidence type="ECO:0000256" key="3">
    <source>
        <dbReference type="SAM" id="Phobius"/>
    </source>
</evidence>
<dbReference type="EMBL" id="MLHJ01000138">
    <property type="protein sequence ID" value="OOF38799.1"/>
    <property type="molecule type" value="Genomic_DNA"/>
</dbReference>
<feature type="coiled-coil region" evidence="1">
    <location>
        <begin position="330"/>
        <end position="364"/>
    </location>
</feature>
<dbReference type="RefSeq" id="WP_077418256.1">
    <property type="nucleotide sequence ID" value="NZ_MLHJ01000138.1"/>
</dbReference>
<feature type="non-terminal residue" evidence="6">
    <location>
        <position position="1"/>
    </location>
</feature>
<keyword evidence="7" id="KW-1185">Reference proteome</keyword>
<keyword evidence="3" id="KW-0472">Membrane</keyword>
<name>A0A1V3IE41_9PAST</name>